<dbReference type="PIRSF" id="PIRSF017082">
    <property type="entry name" value="YflP"/>
    <property type="match status" value="1"/>
</dbReference>
<evidence type="ECO:0000313" key="2">
    <source>
        <dbReference type="EMBL" id="ARP81912.1"/>
    </source>
</evidence>
<dbReference type="STRING" id="1416806.CAL12_14540"/>
<dbReference type="Gene3D" id="3.40.190.10">
    <property type="entry name" value="Periplasmic binding protein-like II"/>
    <property type="match status" value="1"/>
</dbReference>
<comment type="similarity">
    <text evidence="1">Belongs to the UPF0065 (bug) family.</text>
</comment>
<evidence type="ECO:0008006" key="4">
    <source>
        <dbReference type="Google" id="ProtNLM"/>
    </source>
</evidence>
<accession>A0A1W6YLG9</accession>
<dbReference type="SUPFAM" id="SSF53850">
    <property type="entry name" value="Periplasmic binding protein-like II"/>
    <property type="match status" value="1"/>
</dbReference>
<evidence type="ECO:0000256" key="1">
    <source>
        <dbReference type="ARBA" id="ARBA00006987"/>
    </source>
</evidence>
<dbReference type="Gene3D" id="3.40.190.150">
    <property type="entry name" value="Bordetella uptake gene, domain 1"/>
    <property type="match status" value="1"/>
</dbReference>
<dbReference type="InterPro" id="IPR005064">
    <property type="entry name" value="BUG"/>
</dbReference>
<proteinExistence type="inferred from homology"/>
<dbReference type="CDD" id="cd13578">
    <property type="entry name" value="PBP2_Bug27"/>
    <property type="match status" value="1"/>
</dbReference>
<organism evidence="2 3">
    <name type="scientific">Bordetella genomosp. 8</name>
    <dbReference type="NCBI Taxonomy" id="1416806"/>
    <lineage>
        <taxon>Bacteria</taxon>
        <taxon>Pseudomonadati</taxon>
        <taxon>Pseudomonadota</taxon>
        <taxon>Betaproteobacteria</taxon>
        <taxon>Burkholderiales</taxon>
        <taxon>Alcaligenaceae</taxon>
        <taxon>Bordetella</taxon>
    </lineage>
</organism>
<dbReference type="KEGG" id="bgv:CAL12_14540"/>
<dbReference type="Proteomes" id="UP000194151">
    <property type="component" value="Chromosome"/>
</dbReference>
<name>A0A1W6YLG9_9BORD</name>
<protein>
    <recommendedName>
        <fullName evidence="4">ABC transporter substrate-binding protein</fullName>
    </recommendedName>
</protein>
<reference evidence="2 3" key="1">
    <citation type="submission" date="2017-05" db="EMBL/GenBank/DDBJ databases">
        <title>Complete and WGS of Bordetella genogroups.</title>
        <authorList>
            <person name="Spilker T."/>
            <person name="LiPuma J."/>
        </authorList>
    </citation>
    <scope>NUCLEOTIDE SEQUENCE [LARGE SCALE GENOMIC DNA]</scope>
    <source>
        <strain evidence="2 3">AU19157</strain>
    </source>
</reference>
<sequence>MRVRWKCRKPKTITETRMTSHLKTRRMLLGAMAMSAAFGTLKMARAANYPTHPVRFVNPFAPGGSADVLSRLMASKIGPLMGGSLFVENVSGAGGTIGSDKVAKADPDGYTLLLSNVAPLAIAPALYRNLAYDPVRDFSHVALFGQFPNVLVVGPRVQAHDFKEFIAQGKARQGKDSYYFGSAGNGSSPHLCGELLKMKTGIHAEHVPYRGAGPALVAVMAGELDFQFENISTAIPQIKSGKLRAFGVTSAKRNAALPDVPTMGELGVPEFVVGAWYGLAGPKGLPPAIHQTLAKAIAQALADKELQARLVELGVDPPEALPDKVNAFIAAEVSKWADVVKRSGTTVN</sequence>
<dbReference type="EMBL" id="CP021108">
    <property type="protein sequence ID" value="ARP81912.1"/>
    <property type="molecule type" value="Genomic_DNA"/>
</dbReference>
<gene>
    <name evidence="2" type="ORF">CAL12_14540</name>
</gene>
<dbReference type="PANTHER" id="PTHR42928">
    <property type="entry name" value="TRICARBOXYLATE-BINDING PROTEIN"/>
    <property type="match status" value="1"/>
</dbReference>
<dbReference type="InterPro" id="IPR042100">
    <property type="entry name" value="Bug_dom1"/>
</dbReference>
<dbReference type="AlphaFoldDB" id="A0A1W6YLG9"/>
<dbReference type="PANTHER" id="PTHR42928:SF5">
    <property type="entry name" value="BLR1237 PROTEIN"/>
    <property type="match status" value="1"/>
</dbReference>
<evidence type="ECO:0000313" key="3">
    <source>
        <dbReference type="Proteomes" id="UP000194151"/>
    </source>
</evidence>
<keyword evidence="3" id="KW-1185">Reference proteome</keyword>
<dbReference type="Pfam" id="PF03401">
    <property type="entry name" value="TctC"/>
    <property type="match status" value="1"/>
</dbReference>